<comment type="similarity">
    <text evidence="1 3 4">Belongs to the Glu/Leu/Phe/Val dehydrogenases family.</text>
</comment>
<accession>A0ABW2UGR1</accession>
<protein>
    <recommendedName>
        <fullName evidence="3">Glutamate dehydrogenase</fullName>
    </recommendedName>
</protein>
<dbReference type="PRINTS" id="PR00082">
    <property type="entry name" value="GLFDHDRGNASE"/>
</dbReference>
<dbReference type="Gene3D" id="3.40.50.720">
    <property type="entry name" value="NAD(P)-binding Rossmann-like Domain"/>
    <property type="match status" value="1"/>
</dbReference>
<evidence type="ECO:0000256" key="4">
    <source>
        <dbReference type="RuleBase" id="RU004417"/>
    </source>
</evidence>
<dbReference type="Proteomes" id="UP001596516">
    <property type="component" value="Unassembled WGS sequence"/>
</dbReference>
<dbReference type="EMBL" id="JBHTFQ010000001">
    <property type="protein sequence ID" value="MFC7703171.1"/>
    <property type="molecule type" value="Genomic_DNA"/>
</dbReference>
<gene>
    <name evidence="6" type="ORF">ACFQXB_03050</name>
</gene>
<dbReference type="InterPro" id="IPR006097">
    <property type="entry name" value="Glu/Leu/Phe/Val/Trp_DH_dimer"/>
</dbReference>
<evidence type="ECO:0000313" key="7">
    <source>
        <dbReference type="Proteomes" id="UP001596516"/>
    </source>
</evidence>
<dbReference type="InterPro" id="IPR006096">
    <property type="entry name" value="Glu/Leu/Phe/Val/Trp_DH_C"/>
</dbReference>
<evidence type="ECO:0000256" key="3">
    <source>
        <dbReference type="PIRNR" id="PIRNR000185"/>
    </source>
</evidence>
<proteinExistence type="inferred from homology"/>
<comment type="caution">
    <text evidence="6">The sequence shown here is derived from an EMBL/GenBank/DDBJ whole genome shotgun (WGS) entry which is preliminary data.</text>
</comment>
<dbReference type="InterPro" id="IPR046346">
    <property type="entry name" value="Aminoacid_DH-like_N_sf"/>
</dbReference>
<keyword evidence="2 3" id="KW-0560">Oxidoreductase</keyword>
<dbReference type="InterPro" id="IPR014362">
    <property type="entry name" value="Glu_DH"/>
</dbReference>
<dbReference type="RefSeq" id="WP_377398888.1">
    <property type="nucleotide sequence ID" value="NZ_JBHTFQ010000001.1"/>
</dbReference>
<dbReference type="InterPro" id="IPR033922">
    <property type="entry name" value="NAD_bind_Glu_DH"/>
</dbReference>
<dbReference type="CDD" id="cd01076">
    <property type="entry name" value="NAD_bind_1_Glu_DH"/>
    <property type="match status" value="1"/>
</dbReference>
<reference evidence="7" key="1">
    <citation type="journal article" date="2019" name="Int. J. Syst. Evol. Microbiol.">
        <title>The Global Catalogue of Microorganisms (GCM) 10K type strain sequencing project: providing services to taxonomists for standard genome sequencing and annotation.</title>
        <authorList>
            <consortium name="The Broad Institute Genomics Platform"/>
            <consortium name="The Broad Institute Genome Sequencing Center for Infectious Disease"/>
            <person name="Wu L."/>
            <person name="Ma J."/>
        </authorList>
    </citation>
    <scope>NUCLEOTIDE SEQUENCE [LARGE SCALE GENOMIC DNA]</scope>
    <source>
        <strain evidence="7">CGMCC 1.12750</strain>
    </source>
</reference>
<organism evidence="6 7">
    <name type="scientific">Plastorhodobacter daqingensis</name>
    <dbReference type="NCBI Taxonomy" id="1387281"/>
    <lineage>
        <taxon>Bacteria</taxon>
        <taxon>Pseudomonadati</taxon>
        <taxon>Pseudomonadota</taxon>
        <taxon>Alphaproteobacteria</taxon>
        <taxon>Rhodobacterales</taxon>
        <taxon>Paracoccaceae</taxon>
        <taxon>Plastorhodobacter</taxon>
    </lineage>
</organism>
<evidence type="ECO:0000256" key="2">
    <source>
        <dbReference type="ARBA" id="ARBA00023002"/>
    </source>
</evidence>
<feature type="domain" description="Glutamate/phenylalanine/leucine/valine/L-tryptophan dehydrogenase C-terminal" evidence="5">
    <location>
        <begin position="188"/>
        <end position="475"/>
    </location>
</feature>
<dbReference type="InterPro" id="IPR006095">
    <property type="entry name" value="Glu/Leu/Phe/Val/Trp_DH"/>
</dbReference>
<dbReference type="SUPFAM" id="SSF53223">
    <property type="entry name" value="Aminoacid dehydrogenase-like, N-terminal domain"/>
    <property type="match status" value="1"/>
</dbReference>
<name>A0ABW2UGR1_9RHOB</name>
<dbReference type="GO" id="GO:0016491">
    <property type="term" value="F:oxidoreductase activity"/>
    <property type="evidence" value="ECO:0007669"/>
    <property type="project" value="UniProtKB-KW"/>
</dbReference>
<keyword evidence="7" id="KW-1185">Reference proteome</keyword>
<dbReference type="PIRSF" id="PIRSF000185">
    <property type="entry name" value="Glu_DH"/>
    <property type="match status" value="1"/>
</dbReference>
<evidence type="ECO:0000259" key="5">
    <source>
        <dbReference type="SMART" id="SM00839"/>
    </source>
</evidence>
<dbReference type="PANTHER" id="PTHR11606:SF13">
    <property type="entry name" value="GLUTAMATE DEHYDROGENASE 1, MITOCHONDRIAL"/>
    <property type="match status" value="1"/>
</dbReference>
<dbReference type="Gene3D" id="3.40.50.10860">
    <property type="entry name" value="Leucine Dehydrogenase, chain A, domain 1"/>
    <property type="match status" value="1"/>
</dbReference>
<evidence type="ECO:0000313" key="6">
    <source>
        <dbReference type="EMBL" id="MFC7703171.1"/>
    </source>
</evidence>
<dbReference type="SMART" id="SM00839">
    <property type="entry name" value="ELFV_dehydrog"/>
    <property type="match status" value="1"/>
</dbReference>
<sequence length="476" mass="52661">MNVVAEPSFRESVDLMFNRAAALMDLSPGLEQKIRVCNATYTVRFGVRLRGKIETFVGYRAVHSEHMEPVKGGIRYAPNVHQDEVEALAALMTYKCALVETPFGGSKGGLCIDPRQYDEHELEQITRRFAYELIKRDLIHPSQNVPAPDMGTGEREMAWIADQYARMNTTDINARACVTGKPLHGGGISGRVEATGRGVQYALREFFRHPEDVAKAGLSGTLDGKRIIVQGLGNVGYHAALFLSQEDGARITTVIERDGAIVDPEGVDIPALRDWIAKHGGVRDCPFGTYVEDGAALLEAECDILIPAALEGVINLTNAARIQAPLIIEAANGPITAGADEILRRKGAVVIPDLYANAGGVTVSYFEWVKNLSHIRFGRMQRRSEEAHYQLLVDELERLSADKGLGWELSPDFKRKYMQGASELDLVRSGLDDTMRTAYQSMREVWHSREEVSDLRVAAYMVAIERVARSYRSKGL</sequence>
<dbReference type="InterPro" id="IPR036291">
    <property type="entry name" value="NAD(P)-bd_dom_sf"/>
</dbReference>
<dbReference type="Pfam" id="PF02812">
    <property type="entry name" value="ELFV_dehydrog_N"/>
    <property type="match status" value="1"/>
</dbReference>
<dbReference type="PANTHER" id="PTHR11606">
    <property type="entry name" value="GLUTAMATE DEHYDROGENASE"/>
    <property type="match status" value="1"/>
</dbReference>
<evidence type="ECO:0000256" key="1">
    <source>
        <dbReference type="ARBA" id="ARBA00006382"/>
    </source>
</evidence>
<dbReference type="SUPFAM" id="SSF51735">
    <property type="entry name" value="NAD(P)-binding Rossmann-fold domains"/>
    <property type="match status" value="1"/>
</dbReference>
<dbReference type="Pfam" id="PF00208">
    <property type="entry name" value="ELFV_dehydrog"/>
    <property type="match status" value="1"/>
</dbReference>